<organism evidence="1">
    <name type="scientific">Hexamita inflata</name>
    <dbReference type="NCBI Taxonomy" id="28002"/>
    <lineage>
        <taxon>Eukaryota</taxon>
        <taxon>Metamonada</taxon>
        <taxon>Diplomonadida</taxon>
        <taxon>Hexamitidae</taxon>
        <taxon>Hexamitinae</taxon>
        <taxon>Hexamita</taxon>
    </lineage>
</organism>
<dbReference type="EMBL" id="CAXDID020000578">
    <property type="protein sequence ID" value="CAL6104100.1"/>
    <property type="molecule type" value="Genomic_DNA"/>
</dbReference>
<evidence type="ECO:0000313" key="1">
    <source>
        <dbReference type="EMBL" id="CAI9916803.1"/>
    </source>
</evidence>
<accession>A0AA86NCR9</accession>
<evidence type="ECO:0000313" key="2">
    <source>
        <dbReference type="EMBL" id="CAL6104100.1"/>
    </source>
</evidence>
<keyword evidence="3" id="KW-1185">Reference proteome</keyword>
<evidence type="ECO:0000313" key="3">
    <source>
        <dbReference type="Proteomes" id="UP001642409"/>
    </source>
</evidence>
<dbReference type="EMBL" id="CATOUU010000111">
    <property type="protein sequence ID" value="CAI9916803.1"/>
    <property type="molecule type" value="Genomic_DNA"/>
</dbReference>
<proteinExistence type="predicted"/>
<reference evidence="2 3" key="2">
    <citation type="submission" date="2024-07" db="EMBL/GenBank/DDBJ databases">
        <authorList>
            <person name="Akdeniz Z."/>
        </authorList>
    </citation>
    <scope>NUCLEOTIDE SEQUENCE [LARGE SCALE GENOMIC DNA]</scope>
</reference>
<gene>
    <name evidence="1" type="ORF">HINF_LOCUS4448</name>
    <name evidence="2" type="ORF">HINF_LOCUS72587</name>
</gene>
<reference evidence="1" key="1">
    <citation type="submission" date="2023-06" db="EMBL/GenBank/DDBJ databases">
        <authorList>
            <person name="Kurt Z."/>
        </authorList>
    </citation>
    <scope>NUCLEOTIDE SEQUENCE</scope>
</reference>
<dbReference type="Proteomes" id="UP001642409">
    <property type="component" value="Unassembled WGS sequence"/>
</dbReference>
<name>A0AA86NCR9_9EUKA</name>
<dbReference type="AlphaFoldDB" id="A0AA86NCR9"/>
<protein>
    <submittedName>
        <fullName evidence="2">Hypothetical_protein</fullName>
    </submittedName>
</protein>
<comment type="caution">
    <text evidence="1">The sequence shown here is derived from an EMBL/GenBank/DDBJ whole genome shotgun (WGS) entry which is preliminary data.</text>
</comment>
<sequence length="162" mass="18641">MLGSAFGCLLSGFQSGGQSKCDSLFLTSLKRSPKLEYATIDLKNHLNASPPASIDHTKQSWYFSNTSSALTLKRQAQSFFKLIYVFCIILLKRTKLLIYRQMNHSNEILSAKISTPLHLQTPDAFIRFLLHKVSVTELQKEFLQVNMVKHYCITRFKRVFEF</sequence>